<dbReference type="AlphaFoldDB" id="A0A3D8K6Y3"/>
<evidence type="ECO:0000259" key="2">
    <source>
        <dbReference type="Pfam" id="PF01361"/>
    </source>
</evidence>
<feature type="domain" description="4-oxalocrotonate tautomerase-like" evidence="2">
    <location>
        <begin position="2"/>
        <end position="57"/>
    </location>
</feature>
<dbReference type="GO" id="GO:0016853">
    <property type="term" value="F:isomerase activity"/>
    <property type="evidence" value="ECO:0007669"/>
    <property type="project" value="UniProtKB-KW"/>
</dbReference>
<sequence length="73" mass="7855">MPMVLITITDEDVSRAQKSVLIASVTRILHETLGETATPTMVVIDEVQLDNVGLNGLGALEFRKRALAGRAHA</sequence>
<dbReference type="Pfam" id="PF01361">
    <property type="entry name" value="Tautomerase"/>
    <property type="match status" value="1"/>
</dbReference>
<keyword evidence="1" id="KW-0413">Isomerase</keyword>
<dbReference type="OrthoDB" id="9799841at2"/>
<dbReference type="Gene3D" id="3.30.429.10">
    <property type="entry name" value="Macrophage Migration Inhibitory Factor"/>
    <property type="match status" value="1"/>
</dbReference>
<dbReference type="InterPro" id="IPR014347">
    <property type="entry name" value="Tautomerase/MIF_sf"/>
</dbReference>
<dbReference type="EMBL" id="QRGA01000001">
    <property type="protein sequence ID" value="RDV00646.1"/>
    <property type="molecule type" value="Genomic_DNA"/>
</dbReference>
<gene>
    <name evidence="3" type="ORF">DWV00_02460</name>
</gene>
<name>A0A3D8K6Y3_9BURK</name>
<accession>A0A3D8K6Y3</accession>
<dbReference type="SUPFAM" id="SSF55331">
    <property type="entry name" value="Tautomerase/MIF"/>
    <property type="match status" value="1"/>
</dbReference>
<dbReference type="Proteomes" id="UP000256838">
    <property type="component" value="Unassembled WGS sequence"/>
</dbReference>
<keyword evidence="4" id="KW-1185">Reference proteome</keyword>
<organism evidence="3 4">
    <name type="scientific">Trinickia dinghuensis</name>
    <dbReference type="NCBI Taxonomy" id="2291023"/>
    <lineage>
        <taxon>Bacteria</taxon>
        <taxon>Pseudomonadati</taxon>
        <taxon>Pseudomonadota</taxon>
        <taxon>Betaproteobacteria</taxon>
        <taxon>Burkholderiales</taxon>
        <taxon>Burkholderiaceae</taxon>
        <taxon>Trinickia</taxon>
    </lineage>
</organism>
<evidence type="ECO:0000313" key="3">
    <source>
        <dbReference type="EMBL" id="RDV00646.1"/>
    </source>
</evidence>
<protein>
    <recommendedName>
        <fullName evidence="2">4-oxalocrotonate tautomerase-like domain-containing protein</fullName>
    </recommendedName>
</protein>
<comment type="caution">
    <text evidence="3">The sequence shown here is derived from an EMBL/GenBank/DDBJ whole genome shotgun (WGS) entry which is preliminary data.</text>
</comment>
<reference evidence="3 4" key="1">
    <citation type="submission" date="2018-08" db="EMBL/GenBank/DDBJ databases">
        <title>Paraburkholderia sp. DHOM06 isolated from forest soil.</title>
        <authorList>
            <person name="Gao Z.-H."/>
            <person name="Qiu L.-H."/>
        </authorList>
    </citation>
    <scope>NUCLEOTIDE SEQUENCE [LARGE SCALE GENOMIC DNA]</scope>
    <source>
        <strain evidence="3 4">DHOM06</strain>
    </source>
</reference>
<dbReference type="InterPro" id="IPR004370">
    <property type="entry name" value="4-OT-like_dom"/>
</dbReference>
<dbReference type="RefSeq" id="WP_115531916.1">
    <property type="nucleotide sequence ID" value="NZ_QRGA01000001.1"/>
</dbReference>
<proteinExistence type="predicted"/>
<evidence type="ECO:0000256" key="1">
    <source>
        <dbReference type="ARBA" id="ARBA00023235"/>
    </source>
</evidence>
<evidence type="ECO:0000313" key="4">
    <source>
        <dbReference type="Proteomes" id="UP000256838"/>
    </source>
</evidence>